<evidence type="ECO:0000313" key="2">
    <source>
        <dbReference type="EMBL" id="KIM78091.1"/>
    </source>
</evidence>
<name>A0A0C3FE02_PILCF</name>
<dbReference type="EMBL" id="KN833019">
    <property type="protein sequence ID" value="KIM78091.1"/>
    <property type="molecule type" value="Genomic_DNA"/>
</dbReference>
<reference evidence="2 3" key="1">
    <citation type="submission" date="2014-04" db="EMBL/GenBank/DDBJ databases">
        <authorList>
            <consortium name="DOE Joint Genome Institute"/>
            <person name="Kuo A."/>
            <person name="Tarkka M."/>
            <person name="Buscot F."/>
            <person name="Kohler A."/>
            <person name="Nagy L.G."/>
            <person name="Floudas D."/>
            <person name="Copeland A."/>
            <person name="Barry K.W."/>
            <person name="Cichocki N."/>
            <person name="Veneault-Fourrey C."/>
            <person name="LaButti K."/>
            <person name="Lindquist E.A."/>
            <person name="Lipzen A."/>
            <person name="Lundell T."/>
            <person name="Morin E."/>
            <person name="Murat C."/>
            <person name="Sun H."/>
            <person name="Tunlid A."/>
            <person name="Henrissat B."/>
            <person name="Grigoriev I.V."/>
            <person name="Hibbett D.S."/>
            <person name="Martin F."/>
            <person name="Nordberg H.P."/>
            <person name="Cantor M.N."/>
            <person name="Hua S.X."/>
        </authorList>
    </citation>
    <scope>NUCLEOTIDE SEQUENCE [LARGE SCALE GENOMIC DNA]</scope>
    <source>
        <strain evidence="2 3">F 1598</strain>
    </source>
</reference>
<feature type="compositionally biased region" description="Polar residues" evidence="1">
    <location>
        <begin position="22"/>
        <end position="34"/>
    </location>
</feature>
<reference evidence="3" key="2">
    <citation type="submission" date="2015-01" db="EMBL/GenBank/DDBJ databases">
        <title>Evolutionary Origins and Diversification of the Mycorrhizal Mutualists.</title>
        <authorList>
            <consortium name="DOE Joint Genome Institute"/>
            <consortium name="Mycorrhizal Genomics Consortium"/>
            <person name="Kohler A."/>
            <person name="Kuo A."/>
            <person name="Nagy L.G."/>
            <person name="Floudas D."/>
            <person name="Copeland A."/>
            <person name="Barry K.W."/>
            <person name="Cichocki N."/>
            <person name="Veneault-Fourrey C."/>
            <person name="LaButti K."/>
            <person name="Lindquist E.A."/>
            <person name="Lipzen A."/>
            <person name="Lundell T."/>
            <person name="Morin E."/>
            <person name="Murat C."/>
            <person name="Riley R."/>
            <person name="Ohm R."/>
            <person name="Sun H."/>
            <person name="Tunlid A."/>
            <person name="Henrissat B."/>
            <person name="Grigoriev I.V."/>
            <person name="Hibbett D.S."/>
            <person name="Martin F."/>
        </authorList>
    </citation>
    <scope>NUCLEOTIDE SEQUENCE [LARGE SCALE GENOMIC DNA]</scope>
    <source>
        <strain evidence="3">F 1598</strain>
    </source>
</reference>
<dbReference type="InParanoid" id="A0A0C3FE02"/>
<organism evidence="2 3">
    <name type="scientific">Piloderma croceum (strain F 1598)</name>
    <dbReference type="NCBI Taxonomy" id="765440"/>
    <lineage>
        <taxon>Eukaryota</taxon>
        <taxon>Fungi</taxon>
        <taxon>Dikarya</taxon>
        <taxon>Basidiomycota</taxon>
        <taxon>Agaricomycotina</taxon>
        <taxon>Agaricomycetes</taxon>
        <taxon>Agaricomycetidae</taxon>
        <taxon>Atheliales</taxon>
        <taxon>Atheliaceae</taxon>
        <taxon>Piloderma</taxon>
    </lineage>
</organism>
<proteinExistence type="predicted"/>
<gene>
    <name evidence="2" type="ORF">PILCRDRAFT_794736</name>
</gene>
<keyword evidence="3" id="KW-1185">Reference proteome</keyword>
<evidence type="ECO:0000313" key="3">
    <source>
        <dbReference type="Proteomes" id="UP000054166"/>
    </source>
</evidence>
<accession>A0A0C3FE02</accession>
<protein>
    <submittedName>
        <fullName evidence="2">Uncharacterized protein</fullName>
    </submittedName>
</protein>
<sequence>MPGISKIRTSLGNLHTSKRSSPDCQSLDQNPVSGKTNHWTNVLETFEIIRVSEEPTAAARVYEHNQVQDCFTSMIPATGEVNPMAIWDPPWSMTLIKIPNAVDTGKPPLIRLTTGSMSEHSTQLRRRFESYSQTHRLFNQLESSGSIDDHRSRSLHTPWKSEFLLVVSLEYATVETNYVSGLVAYRALSWLVSCYSMPAISCCDHISKQAVSIRRTESRDKPNIRSRNRIHFSSPKAHPSTYTSNILWISRAKVYHTLNNTGWCKLGDSAP</sequence>
<dbReference type="Proteomes" id="UP000054166">
    <property type="component" value="Unassembled WGS sequence"/>
</dbReference>
<dbReference type="AlphaFoldDB" id="A0A0C3FE02"/>
<feature type="region of interest" description="Disordered" evidence="1">
    <location>
        <begin position="1"/>
        <end position="34"/>
    </location>
</feature>
<dbReference type="HOGENOM" id="CLU_1027169_0_0_1"/>
<evidence type="ECO:0000256" key="1">
    <source>
        <dbReference type="SAM" id="MobiDB-lite"/>
    </source>
</evidence>